<gene>
    <name evidence="4" type="ORF">AADG42_00405</name>
</gene>
<dbReference type="PANTHER" id="PTHR23416:SF23">
    <property type="entry name" value="ACETYLTRANSFERASE C18B11.09C-RELATED"/>
    <property type="match status" value="1"/>
</dbReference>
<dbReference type="Gene3D" id="2.160.10.10">
    <property type="entry name" value="Hexapeptide repeat proteins"/>
    <property type="match status" value="1"/>
</dbReference>
<keyword evidence="2 4" id="KW-0808">Transferase</keyword>
<keyword evidence="4" id="KW-0012">Acyltransferase</keyword>
<dbReference type="InterPro" id="IPR011004">
    <property type="entry name" value="Trimer_LpxA-like_sf"/>
</dbReference>
<dbReference type="EC" id="2.3.1.-" evidence="4"/>
<dbReference type="InterPro" id="IPR001451">
    <property type="entry name" value="Hexapep"/>
</dbReference>
<evidence type="ECO:0000256" key="3">
    <source>
        <dbReference type="SAM" id="MobiDB-lite"/>
    </source>
</evidence>
<protein>
    <submittedName>
        <fullName evidence="4">Acyltransferase</fullName>
        <ecNumber evidence="4">2.3.1.-</ecNumber>
    </submittedName>
</protein>
<accession>A0ABZ3FIJ5</accession>
<dbReference type="Proteomes" id="UP001442841">
    <property type="component" value="Chromosome"/>
</dbReference>
<dbReference type="GO" id="GO:0016746">
    <property type="term" value="F:acyltransferase activity"/>
    <property type="evidence" value="ECO:0007669"/>
    <property type="project" value="UniProtKB-KW"/>
</dbReference>
<dbReference type="Pfam" id="PF00132">
    <property type="entry name" value="Hexapep"/>
    <property type="match status" value="1"/>
</dbReference>
<dbReference type="SUPFAM" id="SSF51161">
    <property type="entry name" value="Trimeric LpxA-like enzymes"/>
    <property type="match status" value="1"/>
</dbReference>
<evidence type="ECO:0000313" key="5">
    <source>
        <dbReference type="Proteomes" id="UP001442841"/>
    </source>
</evidence>
<organism evidence="4 5">
    <name type="scientific">Ammonicoccus fulvus</name>
    <dbReference type="NCBI Taxonomy" id="3138240"/>
    <lineage>
        <taxon>Bacteria</taxon>
        <taxon>Bacillati</taxon>
        <taxon>Actinomycetota</taxon>
        <taxon>Actinomycetes</taxon>
        <taxon>Propionibacteriales</taxon>
        <taxon>Propionibacteriaceae</taxon>
        <taxon>Ammonicoccus</taxon>
    </lineage>
</organism>
<reference evidence="4 5" key="1">
    <citation type="submission" date="2024-04" db="EMBL/GenBank/DDBJ databases">
        <title>Isolation of an actinomycete strain from pig manure.</title>
        <authorList>
            <person name="Gong T."/>
            <person name="Yu Z."/>
            <person name="An M."/>
            <person name="Wei C."/>
            <person name="Yang W."/>
            <person name="Liu L."/>
        </authorList>
    </citation>
    <scope>NUCLEOTIDE SEQUENCE [LARGE SCALE GENOMIC DNA]</scope>
    <source>
        <strain evidence="4 5">ZF39</strain>
    </source>
</reference>
<dbReference type="EMBL" id="CP154795">
    <property type="protein sequence ID" value="XAN05827.1"/>
    <property type="molecule type" value="Genomic_DNA"/>
</dbReference>
<dbReference type="InterPro" id="IPR051159">
    <property type="entry name" value="Hexapeptide_acetyltransf"/>
</dbReference>
<evidence type="ECO:0000256" key="1">
    <source>
        <dbReference type="ARBA" id="ARBA00007274"/>
    </source>
</evidence>
<keyword evidence="5" id="KW-1185">Reference proteome</keyword>
<dbReference type="CDD" id="cd04647">
    <property type="entry name" value="LbH_MAT_like"/>
    <property type="match status" value="1"/>
</dbReference>
<comment type="similarity">
    <text evidence="1">Belongs to the transferase hexapeptide repeat family.</text>
</comment>
<sequence length="180" mass="19488">MTMITDSSKRVIPFRPNDAKAVGEECFYIDEITWLNGWNIELGARVKFNTGCWINGYGGLVFEDDANIGPHTMIHTANHITSDPNRPIVEQGWESRPVRIGKDAWIGMSCVILPGVTIGEGAIVGAGSVVAKDVPAYAVVVGNPAKVIKYRFPDDRAPQADQPEADAELAPATPDLEIAE</sequence>
<evidence type="ECO:0000256" key="2">
    <source>
        <dbReference type="ARBA" id="ARBA00022679"/>
    </source>
</evidence>
<proteinExistence type="inferred from homology"/>
<evidence type="ECO:0000313" key="4">
    <source>
        <dbReference type="EMBL" id="XAN05827.1"/>
    </source>
</evidence>
<name>A0ABZ3FIJ5_9ACTN</name>
<feature type="region of interest" description="Disordered" evidence="3">
    <location>
        <begin position="154"/>
        <end position="180"/>
    </location>
</feature>
<dbReference type="PANTHER" id="PTHR23416">
    <property type="entry name" value="SIALIC ACID SYNTHASE-RELATED"/>
    <property type="match status" value="1"/>
</dbReference>